<evidence type="ECO:0008006" key="3">
    <source>
        <dbReference type="Google" id="ProtNLM"/>
    </source>
</evidence>
<dbReference type="EMBL" id="LT629750">
    <property type="protein sequence ID" value="SDT18132.1"/>
    <property type="molecule type" value="Genomic_DNA"/>
</dbReference>
<dbReference type="Proteomes" id="UP000243904">
    <property type="component" value="Chromosome I"/>
</dbReference>
<evidence type="ECO:0000313" key="1">
    <source>
        <dbReference type="EMBL" id="SDT18132.1"/>
    </source>
</evidence>
<accession>A0A1H1Y9R2</accession>
<dbReference type="RefSeq" id="WP_167558856.1">
    <property type="nucleotide sequence ID" value="NZ_LT629750.1"/>
</dbReference>
<dbReference type="AlphaFoldDB" id="A0A1H1Y9R2"/>
<evidence type="ECO:0000313" key="2">
    <source>
        <dbReference type="Proteomes" id="UP000243904"/>
    </source>
</evidence>
<protein>
    <recommendedName>
        <fullName evidence="3">Antibiotic biosynthesis monooxygenase</fullName>
    </recommendedName>
</protein>
<reference evidence="2" key="1">
    <citation type="submission" date="2016-10" db="EMBL/GenBank/DDBJ databases">
        <authorList>
            <person name="Varghese N."/>
            <person name="Submissions S."/>
        </authorList>
    </citation>
    <scope>NUCLEOTIDE SEQUENCE [LARGE SCALE GENOMIC DNA]</scope>
    <source>
        <strain evidence="2">GAS369</strain>
    </source>
</reference>
<keyword evidence="2" id="KW-1185">Reference proteome</keyword>
<proteinExistence type="predicted"/>
<name>A0A1H1Y9R2_9BRAD</name>
<sequence>MKRTLIRYRTSADMADKNAELIANVFAELKAAKPEGMRYLSLRLDDDTFIHFVETAADDGSSALPKLAAFQAFQSGIRERCAEPPLVRGATIVGNYRMLGEP</sequence>
<gene>
    <name evidence="1" type="ORF">SAMN05444158_4701</name>
</gene>
<organism evidence="1 2">
    <name type="scientific">Bradyrhizobium canariense</name>
    <dbReference type="NCBI Taxonomy" id="255045"/>
    <lineage>
        <taxon>Bacteria</taxon>
        <taxon>Pseudomonadati</taxon>
        <taxon>Pseudomonadota</taxon>
        <taxon>Alphaproteobacteria</taxon>
        <taxon>Hyphomicrobiales</taxon>
        <taxon>Nitrobacteraceae</taxon>
        <taxon>Bradyrhizobium</taxon>
    </lineage>
</organism>